<dbReference type="Pfam" id="PF07883">
    <property type="entry name" value="Cupin_2"/>
    <property type="match status" value="1"/>
</dbReference>
<dbReference type="PANTHER" id="PTHR36440:SF1">
    <property type="entry name" value="PUTATIVE (AFU_ORTHOLOGUE AFUA_8G07350)-RELATED"/>
    <property type="match status" value="1"/>
</dbReference>
<dbReference type="RefSeq" id="WP_344277995.1">
    <property type="nucleotide sequence ID" value="NZ_BAAAHV010000013.1"/>
</dbReference>
<dbReference type="InterPro" id="IPR013096">
    <property type="entry name" value="Cupin_2"/>
</dbReference>
<evidence type="ECO:0000259" key="1">
    <source>
        <dbReference type="Pfam" id="PF07883"/>
    </source>
</evidence>
<accession>A0ABW5HSA5</accession>
<dbReference type="Proteomes" id="UP001597542">
    <property type="component" value="Unassembled WGS sequence"/>
</dbReference>
<dbReference type="InterPro" id="IPR053146">
    <property type="entry name" value="QDO-like"/>
</dbReference>
<sequence>MSLPPTTPTDDERARWHLGGLLTVRATAAGTNGMVGLVEERALRGYATPPHVHRREDETLYVLSGEIEYAVDGVAGTVGAGESAFLPRHRPHTFRVVSDEAHFILAITPAGFESFFARVSPPAATAGIPGAERAGLTDPQEMAGQAGRLGCRIFASGPETPAELREVLEPGTEPARLDRAYHLLEELVCASPDPAGLPAALAAGLVTAARRANESTVHARALLLLGVLAERTGNDMGGRIGSLLGLAQPDSPEPVGLALVYLFAHFPDQAPAIEQAFAPLALADADRHRLRRCLKRPDLESRGPLDTLGRVWPSPAVWSATDAGRDRQWRDALHLDGPAVSALWEAETAALLAFLGARAEHSITRSADVRS</sequence>
<keyword evidence="3" id="KW-1185">Reference proteome</keyword>
<dbReference type="Gene3D" id="2.60.120.10">
    <property type="entry name" value="Jelly Rolls"/>
    <property type="match status" value="1"/>
</dbReference>
<dbReference type="InterPro" id="IPR011051">
    <property type="entry name" value="RmlC_Cupin_sf"/>
</dbReference>
<dbReference type="InterPro" id="IPR014710">
    <property type="entry name" value="RmlC-like_jellyroll"/>
</dbReference>
<dbReference type="EMBL" id="JBHUKQ010000004">
    <property type="protein sequence ID" value="MFD2479714.1"/>
    <property type="molecule type" value="Genomic_DNA"/>
</dbReference>
<dbReference type="PANTHER" id="PTHR36440">
    <property type="entry name" value="PUTATIVE (AFU_ORTHOLOGUE AFUA_8G07350)-RELATED"/>
    <property type="match status" value="1"/>
</dbReference>
<feature type="domain" description="Cupin type-2" evidence="1">
    <location>
        <begin position="47"/>
        <end position="105"/>
    </location>
</feature>
<name>A0ABW5HSA5_9PSEU</name>
<proteinExistence type="predicted"/>
<gene>
    <name evidence="2" type="ORF">ACFSUT_05480</name>
</gene>
<dbReference type="SUPFAM" id="SSF51182">
    <property type="entry name" value="RmlC-like cupins"/>
    <property type="match status" value="1"/>
</dbReference>
<comment type="caution">
    <text evidence="2">The sequence shown here is derived from an EMBL/GenBank/DDBJ whole genome shotgun (WGS) entry which is preliminary data.</text>
</comment>
<organism evidence="2 3">
    <name type="scientific">Amycolatopsis albidoflavus</name>
    <dbReference type="NCBI Taxonomy" id="102226"/>
    <lineage>
        <taxon>Bacteria</taxon>
        <taxon>Bacillati</taxon>
        <taxon>Actinomycetota</taxon>
        <taxon>Actinomycetes</taxon>
        <taxon>Pseudonocardiales</taxon>
        <taxon>Pseudonocardiaceae</taxon>
        <taxon>Amycolatopsis</taxon>
    </lineage>
</organism>
<evidence type="ECO:0000313" key="3">
    <source>
        <dbReference type="Proteomes" id="UP001597542"/>
    </source>
</evidence>
<evidence type="ECO:0000313" key="2">
    <source>
        <dbReference type="EMBL" id="MFD2479714.1"/>
    </source>
</evidence>
<protein>
    <submittedName>
        <fullName evidence="2">Cupin domain-containing protein</fullName>
    </submittedName>
</protein>
<reference evidence="3" key="1">
    <citation type="journal article" date="2019" name="Int. J. Syst. Evol. Microbiol.">
        <title>The Global Catalogue of Microorganisms (GCM) 10K type strain sequencing project: providing services to taxonomists for standard genome sequencing and annotation.</title>
        <authorList>
            <consortium name="The Broad Institute Genomics Platform"/>
            <consortium name="The Broad Institute Genome Sequencing Center for Infectious Disease"/>
            <person name="Wu L."/>
            <person name="Ma J."/>
        </authorList>
    </citation>
    <scope>NUCLEOTIDE SEQUENCE [LARGE SCALE GENOMIC DNA]</scope>
    <source>
        <strain evidence="3">CGMCC 4.7638</strain>
    </source>
</reference>